<gene>
    <name evidence="1" type="ORF">Glove_227g62</name>
</gene>
<protein>
    <submittedName>
        <fullName evidence="1">Uncharacterized protein</fullName>
    </submittedName>
</protein>
<evidence type="ECO:0000313" key="2">
    <source>
        <dbReference type="Proteomes" id="UP000266861"/>
    </source>
</evidence>
<dbReference type="AlphaFoldDB" id="A0A397IK57"/>
<accession>A0A397IK57</accession>
<proteinExistence type="predicted"/>
<comment type="caution">
    <text evidence="1">The sequence shown here is derived from an EMBL/GenBank/DDBJ whole genome shotgun (WGS) entry which is preliminary data.</text>
</comment>
<keyword evidence="2" id="KW-1185">Reference proteome</keyword>
<dbReference type="EMBL" id="PQFF01000210">
    <property type="protein sequence ID" value="RHZ74136.1"/>
    <property type="molecule type" value="Genomic_DNA"/>
</dbReference>
<sequence length="73" mass="8099">MVSGLLGIRIETVRVNEFPSSFHEHAIVKKVTLAVDSVEDTYAEIKSCGATKSTMAQSYNRGRLCPRRKGTQE</sequence>
<name>A0A397IK57_9GLOM</name>
<organism evidence="1 2">
    <name type="scientific">Diversispora epigaea</name>
    <dbReference type="NCBI Taxonomy" id="1348612"/>
    <lineage>
        <taxon>Eukaryota</taxon>
        <taxon>Fungi</taxon>
        <taxon>Fungi incertae sedis</taxon>
        <taxon>Mucoromycota</taxon>
        <taxon>Glomeromycotina</taxon>
        <taxon>Glomeromycetes</taxon>
        <taxon>Diversisporales</taxon>
        <taxon>Diversisporaceae</taxon>
        <taxon>Diversispora</taxon>
    </lineage>
</organism>
<reference evidence="1 2" key="1">
    <citation type="submission" date="2018-08" db="EMBL/GenBank/DDBJ databases">
        <title>Genome and evolution of the arbuscular mycorrhizal fungus Diversispora epigaea (formerly Glomus versiforme) and its bacterial endosymbionts.</title>
        <authorList>
            <person name="Sun X."/>
            <person name="Fei Z."/>
            <person name="Harrison M."/>
        </authorList>
    </citation>
    <scope>NUCLEOTIDE SEQUENCE [LARGE SCALE GENOMIC DNA]</scope>
    <source>
        <strain evidence="1 2">IT104</strain>
    </source>
</reference>
<dbReference type="Proteomes" id="UP000266861">
    <property type="component" value="Unassembled WGS sequence"/>
</dbReference>
<evidence type="ECO:0000313" key="1">
    <source>
        <dbReference type="EMBL" id="RHZ74136.1"/>
    </source>
</evidence>